<dbReference type="STRING" id="1513793.SAMN06296036_103202"/>
<dbReference type="InterPro" id="IPR009057">
    <property type="entry name" value="Homeodomain-like_sf"/>
</dbReference>
<keyword evidence="5" id="KW-1185">Reference proteome</keyword>
<evidence type="ECO:0000256" key="2">
    <source>
        <dbReference type="PROSITE-ProRule" id="PRU00335"/>
    </source>
</evidence>
<gene>
    <name evidence="4" type="ORF">SAMN06296036_103202</name>
</gene>
<dbReference type="SUPFAM" id="SSF46689">
    <property type="entry name" value="Homeodomain-like"/>
    <property type="match status" value="1"/>
</dbReference>
<dbReference type="InterPro" id="IPR036271">
    <property type="entry name" value="Tet_transcr_reg_TetR-rel_C_sf"/>
</dbReference>
<protein>
    <submittedName>
        <fullName evidence="4">Transcriptional regulator, TetR family</fullName>
    </submittedName>
</protein>
<dbReference type="PANTHER" id="PTHR30328:SF54">
    <property type="entry name" value="HTH-TYPE TRANSCRIPTIONAL REPRESSOR SCO4008"/>
    <property type="match status" value="1"/>
</dbReference>
<keyword evidence="1 2" id="KW-0238">DNA-binding</keyword>
<dbReference type="InterPro" id="IPR001647">
    <property type="entry name" value="HTH_TetR"/>
</dbReference>
<dbReference type="SUPFAM" id="SSF48498">
    <property type="entry name" value="Tetracyclin repressor-like, C-terminal domain"/>
    <property type="match status" value="1"/>
</dbReference>
<dbReference type="PROSITE" id="PS50977">
    <property type="entry name" value="HTH_TETR_2"/>
    <property type="match status" value="1"/>
</dbReference>
<evidence type="ECO:0000313" key="4">
    <source>
        <dbReference type="EMBL" id="SMF01660.1"/>
    </source>
</evidence>
<dbReference type="AlphaFoldDB" id="A0A1Y6BBG8"/>
<dbReference type="OrthoDB" id="9790413at2"/>
<proteinExistence type="predicted"/>
<dbReference type="EMBL" id="FWZT01000003">
    <property type="protein sequence ID" value="SMF01660.1"/>
    <property type="molecule type" value="Genomic_DNA"/>
</dbReference>
<dbReference type="Pfam" id="PF00440">
    <property type="entry name" value="TetR_N"/>
    <property type="match status" value="1"/>
</dbReference>
<sequence length="222" mass="25613">MTMKIEGDSRSRVRIAATKLFAAHGYGRTTTKQICELAGANISSVNYYFNSKLDLYREILSSFLKGSGQLLDSLLKSCDSAEEFRFRYTLFLEQFLDRCLNEIETTTLILREAEMLSQETQDIFETFMENKHLFQFLKEGQRNGFIKADIDVDCLAKLVWGQVMNVLRFSKFELQYHGKDIHDPKYRLHWVKQIVEITLVGSLTNFTPQSADSIQESMASES</sequence>
<dbReference type="RefSeq" id="WP_132316013.1">
    <property type="nucleotide sequence ID" value="NZ_FWZT01000003.1"/>
</dbReference>
<accession>A0A1Y6BBG8</accession>
<reference evidence="5" key="1">
    <citation type="submission" date="2017-04" db="EMBL/GenBank/DDBJ databases">
        <authorList>
            <person name="Varghese N."/>
            <person name="Submissions S."/>
        </authorList>
    </citation>
    <scope>NUCLEOTIDE SEQUENCE [LARGE SCALE GENOMIC DNA]</scope>
    <source>
        <strain evidence="5">RKEM611</strain>
    </source>
</reference>
<dbReference type="InterPro" id="IPR050109">
    <property type="entry name" value="HTH-type_TetR-like_transc_reg"/>
</dbReference>
<evidence type="ECO:0000256" key="1">
    <source>
        <dbReference type="ARBA" id="ARBA00023125"/>
    </source>
</evidence>
<evidence type="ECO:0000313" key="5">
    <source>
        <dbReference type="Proteomes" id="UP000192907"/>
    </source>
</evidence>
<dbReference type="GO" id="GO:0003677">
    <property type="term" value="F:DNA binding"/>
    <property type="evidence" value="ECO:0007669"/>
    <property type="project" value="UniProtKB-UniRule"/>
</dbReference>
<feature type="domain" description="HTH tetR-type" evidence="3">
    <location>
        <begin position="7"/>
        <end position="67"/>
    </location>
</feature>
<dbReference type="Proteomes" id="UP000192907">
    <property type="component" value="Unassembled WGS sequence"/>
</dbReference>
<name>A0A1Y6BBG8_9BACT</name>
<evidence type="ECO:0000259" key="3">
    <source>
        <dbReference type="PROSITE" id="PS50977"/>
    </source>
</evidence>
<organism evidence="4 5">
    <name type="scientific">Pseudobacteriovorax antillogorgiicola</name>
    <dbReference type="NCBI Taxonomy" id="1513793"/>
    <lineage>
        <taxon>Bacteria</taxon>
        <taxon>Pseudomonadati</taxon>
        <taxon>Bdellovibrionota</taxon>
        <taxon>Oligoflexia</taxon>
        <taxon>Oligoflexales</taxon>
        <taxon>Pseudobacteriovoracaceae</taxon>
        <taxon>Pseudobacteriovorax</taxon>
    </lineage>
</organism>
<feature type="DNA-binding region" description="H-T-H motif" evidence="2">
    <location>
        <begin position="30"/>
        <end position="49"/>
    </location>
</feature>
<dbReference type="PANTHER" id="PTHR30328">
    <property type="entry name" value="TRANSCRIPTIONAL REPRESSOR"/>
    <property type="match status" value="1"/>
</dbReference>
<dbReference type="Gene3D" id="1.10.357.10">
    <property type="entry name" value="Tetracycline Repressor, domain 2"/>
    <property type="match status" value="1"/>
</dbReference>